<keyword evidence="5 7" id="KW-0472">Membrane</keyword>
<dbReference type="InterPro" id="IPR050932">
    <property type="entry name" value="TM2D1-3-like"/>
</dbReference>
<comment type="subcellular location">
    <subcellularLocation>
        <location evidence="1">Membrane</location>
        <topology evidence="1">Multi-pass membrane protein</topology>
    </subcellularLocation>
</comment>
<dbReference type="GO" id="GO:0016020">
    <property type="term" value="C:membrane"/>
    <property type="evidence" value="ECO:0007669"/>
    <property type="project" value="UniProtKB-SubCell"/>
</dbReference>
<evidence type="ECO:0000313" key="10">
    <source>
        <dbReference type="Proteomes" id="UP000612746"/>
    </source>
</evidence>
<evidence type="ECO:0000256" key="4">
    <source>
        <dbReference type="ARBA" id="ARBA00022989"/>
    </source>
</evidence>
<feature type="compositionally biased region" description="Low complexity" evidence="6">
    <location>
        <begin position="15"/>
        <end position="24"/>
    </location>
</feature>
<evidence type="ECO:0000256" key="2">
    <source>
        <dbReference type="ARBA" id="ARBA00008284"/>
    </source>
</evidence>
<gene>
    <name evidence="9" type="ORF">INT44_000006</name>
</gene>
<evidence type="ECO:0000256" key="6">
    <source>
        <dbReference type="SAM" id="MobiDB-lite"/>
    </source>
</evidence>
<reference evidence="9" key="1">
    <citation type="submission" date="2020-12" db="EMBL/GenBank/DDBJ databases">
        <title>Metabolic potential, ecology and presence of endohyphal bacteria is reflected in genomic diversity of Mucoromycotina.</title>
        <authorList>
            <person name="Muszewska A."/>
            <person name="Okrasinska A."/>
            <person name="Steczkiewicz K."/>
            <person name="Drgas O."/>
            <person name="Orlowska M."/>
            <person name="Perlinska-Lenart U."/>
            <person name="Aleksandrzak-Piekarczyk T."/>
            <person name="Szatraj K."/>
            <person name="Zielenkiewicz U."/>
            <person name="Pilsyk S."/>
            <person name="Malc E."/>
            <person name="Mieczkowski P."/>
            <person name="Kruszewska J.S."/>
            <person name="Biernat P."/>
            <person name="Pawlowska J."/>
        </authorList>
    </citation>
    <scope>NUCLEOTIDE SEQUENCE</scope>
    <source>
        <strain evidence="9">WA0000051536</strain>
    </source>
</reference>
<feature type="domain" description="TM2" evidence="8">
    <location>
        <begin position="86"/>
        <end position="134"/>
    </location>
</feature>
<proteinExistence type="inferred from homology"/>
<dbReference type="AlphaFoldDB" id="A0A8H7PHE7"/>
<evidence type="ECO:0000256" key="7">
    <source>
        <dbReference type="SAM" id="Phobius"/>
    </source>
</evidence>
<keyword evidence="3 7" id="KW-0812">Transmembrane</keyword>
<accession>A0A8H7PHE7</accession>
<feature type="transmembrane region" description="Helical" evidence="7">
    <location>
        <begin position="111"/>
        <end position="138"/>
    </location>
</feature>
<evidence type="ECO:0000256" key="1">
    <source>
        <dbReference type="ARBA" id="ARBA00004141"/>
    </source>
</evidence>
<feature type="transmembrane region" description="Helical" evidence="7">
    <location>
        <begin position="87"/>
        <end position="104"/>
    </location>
</feature>
<protein>
    <recommendedName>
        <fullName evidence="8">TM2 domain-containing protein</fullName>
    </recommendedName>
</protein>
<dbReference type="Pfam" id="PF05154">
    <property type="entry name" value="TM2"/>
    <property type="match status" value="1"/>
</dbReference>
<organism evidence="9 10">
    <name type="scientific">Umbelopsis vinacea</name>
    <dbReference type="NCBI Taxonomy" id="44442"/>
    <lineage>
        <taxon>Eukaryota</taxon>
        <taxon>Fungi</taxon>
        <taxon>Fungi incertae sedis</taxon>
        <taxon>Mucoromycota</taxon>
        <taxon>Mucoromycotina</taxon>
        <taxon>Umbelopsidomycetes</taxon>
        <taxon>Umbelopsidales</taxon>
        <taxon>Umbelopsidaceae</taxon>
        <taxon>Umbelopsis</taxon>
    </lineage>
</organism>
<sequence length="150" mass="16483">MADYGAVPTHDAEEAQQPASQQESHSCLVNLKNKILHPRHRKSAITAWVVVLAITATIAISLHYSFLPDTLDPHHGDDVNSVCRSDRSSFIALMLSIFLGPLGIDRLYLGYVFIGIIKFLTAGLGGILWVVDIVLLVFGDLPDHNGCWLH</sequence>
<feature type="region of interest" description="Disordered" evidence="6">
    <location>
        <begin position="1"/>
        <end position="24"/>
    </location>
</feature>
<evidence type="ECO:0000256" key="3">
    <source>
        <dbReference type="ARBA" id="ARBA00022692"/>
    </source>
</evidence>
<dbReference type="PANTHER" id="PTHR21016">
    <property type="entry name" value="BETA-AMYLOID BINDING PROTEIN-RELATED"/>
    <property type="match status" value="1"/>
</dbReference>
<evidence type="ECO:0000313" key="9">
    <source>
        <dbReference type="EMBL" id="KAG2173893.1"/>
    </source>
</evidence>
<comment type="similarity">
    <text evidence="2">Belongs to the TM2 family.</text>
</comment>
<dbReference type="Proteomes" id="UP000612746">
    <property type="component" value="Unassembled WGS sequence"/>
</dbReference>
<feature type="transmembrane region" description="Helical" evidence="7">
    <location>
        <begin position="44"/>
        <end position="67"/>
    </location>
</feature>
<evidence type="ECO:0000259" key="8">
    <source>
        <dbReference type="Pfam" id="PF05154"/>
    </source>
</evidence>
<keyword evidence="10" id="KW-1185">Reference proteome</keyword>
<dbReference type="InterPro" id="IPR007829">
    <property type="entry name" value="TM2"/>
</dbReference>
<dbReference type="PANTHER" id="PTHR21016:SF25">
    <property type="entry name" value="TM2 DOMAIN-CONTAINING PROTEIN DDB_G0277895-RELATED"/>
    <property type="match status" value="1"/>
</dbReference>
<dbReference type="OrthoDB" id="408511at2759"/>
<dbReference type="EMBL" id="JAEPRA010000017">
    <property type="protein sequence ID" value="KAG2173893.1"/>
    <property type="molecule type" value="Genomic_DNA"/>
</dbReference>
<name>A0A8H7PHE7_9FUNG</name>
<comment type="caution">
    <text evidence="9">The sequence shown here is derived from an EMBL/GenBank/DDBJ whole genome shotgun (WGS) entry which is preliminary data.</text>
</comment>
<keyword evidence="4 7" id="KW-1133">Transmembrane helix</keyword>
<evidence type="ECO:0000256" key="5">
    <source>
        <dbReference type="ARBA" id="ARBA00023136"/>
    </source>
</evidence>